<protein>
    <submittedName>
        <fullName evidence="2">Uncharacterized protein</fullName>
    </submittedName>
</protein>
<sequence>MHVREHALFSARCWCLCDAMHSIRFITSSSALPTRAAPSSPPPPSPPLLYLSANTLHSSRPYRLTTRPTLGDSAAMERHRLELLDFPGRFADHCPRSLPELAAPCTAADGEKRAKCFSLPPFSSLIMQQDGDGDDSGGNLVGEAYAAYGFDAGARGADTAARFNRAADHAYSARTHPLSLARSADSDCAPSPGHARGRPSIGSGHATIVERLQLRSMLWRVGTVLAGACRPADRLQGLSSKRDWSAQSAAAAHASSSLLPGADAAVGRFT</sequence>
<accession>A0A4P9YT39</accession>
<evidence type="ECO:0000313" key="2">
    <source>
        <dbReference type="EMBL" id="RKP22572.1"/>
    </source>
</evidence>
<dbReference type="EMBL" id="KZ991938">
    <property type="protein sequence ID" value="RKP22572.1"/>
    <property type="molecule type" value="Genomic_DNA"/>
</dbReference>
<dbReference type="AlphaFoldDB" id="A0A4P9YT39"/>
<name>A0A4P9YT39_9FUNG</name>
<reference evidence="3" key="1">
    <citation type="journal article" date="2018" name="Nat. Microbiol.">
        <title>Leveraging single-cell genomics to expand the fungal tree of life.</title>
        <authorList>
            <person name="Ahrendt S.R."/>
            <person name="Quandt C.A."/>
            <person name="Ciobanu D."/>
            <person name="Clum A."/>
            <person name="Salamov A."/>
            <person name="Andreopoulos B."/>
            <person name="Cheng J.F."/>
            <person name="Woyke T."/>
            <person name="Pelin A."/>
            <person name="Henrissat B."/>
            <person name="Reynolds N.K."/>
            <person name="Benny G.L."/>
            <person name="Smith M.E."/>
            <person name="James T.Y."/>
            <person name="Grigoriev I.V."/>
        </authorList>
    </citation>
    <scope>NUCLEOTIDE SEQUENCE [LARGE SCALE GENOMIC DNA]</scope>
    <source>
        <strain evidence="3">Benny S71-1</strain>
    </source>
</reference>
<gene>
    <name evidence="2" type="ORF">SYNPS1DRAFT_31819</name>
</gene>
<proteinExistence type="predicted"/>
<dbReference type="Proteomes" id="UP000278143">
    <property type="component" value="Unassembled WGS sequence"/>
</dbReference>
<organism evidence="2 3">
    <name type="scientific">Syncephalis pseudoplumigaleata</name>
    <dbReference type="NCBI Taxonomy" id="1712513"/>
    <lineage>
        <taxon>Eukaryota</taxon>
        <taxon>Fungi</taxon>
        <taxon>Fungi incertae sedis</taxon>
        <taxon>Zoopagomycota</taxon>
        <taxon>Zoopagomycotina</taxon>
        <taxon>Zoopagomycetes</taxon>
        <taxon>Zoopagales</taxon>
        <taxon>Piptocephalidaceae</taxon>
        <taxon>Syncephalis</taxon>
    </lineage>
</organism>
<evidence type="ECO:0000313" key="3">
    <source>
        <dbReference type="Proteomes" id="UP000278143"/>
    </source>
</evidence>
<feature type="region of interest" description="Disordered" evidence="1">
    <location>
        <begin position="182"/>
        <end position="202"/>
    </location>
</feature>
<evidence type="ECO:0000256" key="1">
    <source>
        <dbReference type="SAM" id="MobiDB-lite"/>
    </source>
</evidence>
<keyword evidence="3" id="KW-1185">Reference proteome</keyword>